<evidence type="ECO:0000313" key="1">
    <source>
        <dbReference type="EMBL" id="QNO49467.1"/>
    </source>
</evidence>
<sequence length="86" mass="9707">MEVFVAVLGRGTTITGRAHAGMNTDQLIEMAGADKDILAAIFRQFCERGAYRDIDICLVTDPKRHVNLARKDLAYLARFDFDIRTF</sequence>
<name>A0A7G9YN83_9EURY</name>
<proteinExistence type="predicted"/>
<protein>
    <submittedName>
        <fullName evidence="1">Uncharacterized protein</fullName>
    </submittedName>
</protein>
<gene>
    <name evidence="1" type="ORF">OCBBGKCP_00024</name>
</gene>
<accession>A0A7G9YN83</accession>
<organism evidence="1">
    <name type="scientific">Candidatus Methanogaster sp. ANME-2c ERB4</name>
    <dbReference type="NCBI Taxonomy" id="2759911"/>
    <lineage>
        <taxon>Archaea</taxon>
        <taxon>Methanobacteriati</taxon>
        <taxon>Methanobacteriota</taxon>
        <taxon>Stenosarchaea group</taxon>
        <taxon>Methanomicrobia</taxon>
        <taxon>Methanosarcinales</taxon>
        <taxon>ANME-2 cluster</taxon>
        <taxon>Candidatus Methanogasteraceae</taxon>
        <taxon>Candidatus Methanogaster</taxon>
    </lineage>
</organism>
<reference evidence="1" key="1">
    <citation type="submission" date="2020-06" db="EMBL/GenBank/DDBJ databases">
        <title>Unique genomic features of the anaerobic methanotrophic archaea.</title>
        <authorList>
            <person name="Chadwick G.L."/>
            <person name="Skennerton C.T."/>
            <person name="Laso-Perez R."/>
            <person name="Leu A.O."/>
            <person name="Speth D.R."/>
            <person name="Yu H."/>
            <person name="Morgan-Lang C."/>
            <person name="Hatzenpichler R."/>
            <person name="Goudeau D."/>
            <person name="Malmstrom R."/>
            <person name="Brazelton W.J."/>
            <person name="Woyke T."/>
            <person name="Hallam S.J."/>
            <person name="Tyson G.W."/>
            <person name="Wegener G."/>
            <person name="Boetius A."/>
            <person name="Orphan V."/>
        </authorList>
    </citation>
    <scope>NUCLEOTIDE SEQUENCE</scope>
</reference>
<dbReference type="AlphaFoldDB" id="A0A7G9YN83"/>
<dbReference type="EMBL" id="MT631380">
    <property type="protein sequence ID" value="QNO49467.1"/>
    <property type="molecule type" value="Genomic_DNA"/>
</dbReference>